<dbReference type="SUPFAM" id="SSF102588">
    <property type="entry name" value="LmbE-like"/>
    <property type="match status" value="1"/>
</dbReference>
<dbReference type="OrthoDB" id="6064917at2"/>
<dbReference type="InterPro" id="IPR024078">
    <property type="entry name" value="LmbE-like_dom_sf"/>
</dbReference>
<sequence length="734" mass="77781">MTRRRLLRATGGGALAALAGAGFWARLSPGEPFTHTEELAGSGPPLADARNQSFLHVVAHADDALYFMNPNLEQGIRSGARSVTVCLTGGESDGRNAAPGTPDPVPRNRADFARARTNGLRAAHALMATGDARSPWDLEALSLLPGFQVELHTLRAAPHNQLVFLELVEARTVSAPRATSLRGLWLGVADTLPTLRPARTPVPTVHRYTRDQLIATLVALLERVRPTVVRTLDPDAAHCSPDRQSAADPRLAGLRYYDHQDHTASAYFALAALAAYRGSERGRPPVLESYLGYELGVLPNNLDNRTARRKGRVLDVYGWADGRRCGDPAGCGDRKVGGRSYSGGSRNWTRSTRLRAPGSNAWIRPAADGRLAAFAVLGGRAYCWTETRPGGGRFTGPRPLGGDLRDLLDSQIHAVRHPGGGLWLFAVRTVLPDAGRAHRRELMAAVQTGTAPTGEPLFARWQPLGSPDHDPVRSLEIGFPAAVVTPDGAVHVFVRTWGGGLAHRSAPHGRRWTPWRRLEGQAGRLKSAPDLVDGIDACVDSHGRIHVVAPSGRTVHHWVSHEPGRPPRPAAATGLPEAAGPVSLVPLEDGAVRALFRQAGTAQVLIAERQGRIGNWRVAAQCAPMGGYGRVAAAPAGSGDGMVLAARDDAGHVRVAGVQGAPGPWWTGRVPHVAAAGAVQDAAGRAVVVALGNDGRLYTVRQRAAGADAPFGAWRPAGAPPPAQAGSRGRVRAL</sequence>
<evidence type="ECO:0000256" key="2">
    <source>
        <dbReference type="SAM" id="MobiDB-lite"/>
    </source>
</evidence>
<name>A0A1V0TS24_9ACTN</name>
<gene>
    <name evidence="3" type="ORF">B1H19_16510</name>
</gene>
<evidence type="ECO:0000313" key="3">
    <source>
        <dbReference type="EMBL" id="ARF55568.1"/>
    </source>
</evidence>
<keyword evidence="4" id="KW-1185">Reference proteome</keyword>
<dbReference type="InterPro" id="IPR003737">
    <property type="entry name" value="GlcNAc_PI_deacetylase-related"/>
</dbReference>
<organism evidence="3 4">
    <name type="scientific">Streptomyces gilvosporeus</name>
    <dbReference type="NCBI Taxonomy" id="553510"/>
    <lineage>
        <taxon>Bacteria</taxon>
        <taxon>Bacillati</taxon>
        <taxon>Actinomycetota</taxon>
        <taxon>Actinomycetes</taxon>
        <taxon>Kitasatosporales</taxon>
        <taxon>Streptomycetaceae</taxon>
        <taxon>Streptomyces</taxon>
    </lineage>
</organism>
<keyword evidence="1" id="KW-0862">Zinc</keyword>
<dbReference type="GO" id="GO:0016811">
    <property type="term" value="F:hydrolase activity, acting on carbon-nitrogen (but not peptide) bonds, in linear amides"/>
    <property type="evidence" value="ECO:0007669"/>
    <property type="project" value="TreeGrafter"/>
</dbReference>
<dbReference type="EMBL" id="CP020569">
    <property type="protein sequence ID" value="ARF55568.1"/>
    <property type="molecule type" value="Genomic_DNA"/>
</dbReference>
<dbReference type="Pfam" id="PF02585">
    <property type="entry name" value="PIG-L"/>
    <property type="match status" value="1"/>
</dbReference>
<dbReference type="KEGG" id="sgv:B1H19_16510"/>
<dbReference type="AlphaFoldDB" id="A0A1V0TS24"/>
<dbReference type="PANTHER" id="PTHR12993">
    <property type="entry name" value="N-ACETYLGLUCOSAMINYL-PHOSPHATIDYLINOSITOL DE-N-ACETYLASE-RELATED"/>
    <property type="match status" value="1"/>
</dbReference>
<dbReference type="PANTHER" id="PTHR12993:SF26">
    <property type="entry name" value="1D-MYO-INOSITOL 2-ACETAMIDO-2-DEOXY-ALPHA-D-GLUCOPYRANOSIDE DEACETYLASE"/>
    <property type="match status" value="1"/>
</dbReference>
<evidence type="ECO:0000313" key="4">
    <source>
        <dbReference type="Proteomes" id="UP000192726"/>
    </source>
</evidence>
<evidence type="ECO:0000256" key="1">
    <source>
        <dbReference type="ARBA" id="ARBA00022833"/>
    </source>
</evidence>
<dbReference type="Proteomes" id="UP000192726">
    <property type="component" value="Chromosome"/>
</dbReference>
<dbReference type="GO" id="GO:0016137">
    <property type="term" value="P:glycoside metabolic process"/>
    <property type="evidence" value="ECO:0007669"/>
    <property type="project" value="UniProtKB-ARBA"/>
</dbReference>
<protein>
    <submittedName>
        <fullName evidence="3">PIG-L family deacetylase</fullName>
    </submittedName>
</protein>
<dbReference type="STRING" id="553510.B1H19_16510"/>
<accession>A0A1V0TS24</accession>
<dbReference type="SUPFAM" id="SSF89372">
    <property type="entry name" value="Fucose-specific lectin"/>
    <property type="match status" value="1"/>
</dbReference>
<feature type="region of interest" description="Disordered" evidence="2">
    <location>
        <begin position="710"/>
        <end position="734"/>
    </location>
</feature>
<proteinExistence type="predicted"/>
<reference evidence="3 4" key="1">
    <citation type="submission" date="2017-04" db="EMBL/GenBank/DDBJ databases">
        <title>Complete Genome Sequence of Streptomyces gilvosporeus F607, a Capable Producer of Natamycin.</title>
        <authorList>
            <person name="Zong G."/>
            <person name="Zhong C."/>
            <person name="Fu J."/>
            <person name="Qin R."/>
            <person name="Cao G."/>
        </authorList>
    </citation>
    <scope>NUCLEOTIDE SEQUENCE [LARGE SCALE GENOMIC DNA]</scope>
    <source>
        <strain evidence="3 4">F607</strain>
    </source>
</reference>
<dbReference type="Gene3D" id="3.40.50.10320">
    <property type="entry name" value="LmbE-like"/>
    <property type="match status" value="1"/>
</dbReference>